<name>A0A329YFM8_RHITR</name>
<evidence type="ECO:0000313" key="2">
    <source>
        <dbReference type="Proteomes" id="UP000251205"/>
    </source>
</evidence>
<protein>
    <submittedName>
        <fullName evidence="1">Uncharacterized protein</fullName>
    </submittedName>
</protein>
<comment type="caution">
    <text evidence="1">The sequence shown here is derived from an EMBL/GenBank/DDBJ whole genome shotgun (WGS) entry which is preliminary data.</text>
</comment>
<proteinExistence type="predicted"/>
<dbReference type="AlphaFoldDB" id="A0A329YFM8"/>
<gene>
    <name evidence="1" type="ORF">DQ393_05055</name>
</gene>
<organism evidence="1 2">
    <name type="scientific">Rhizobium tropici</name>
    <dbReference type="NCBI Taxonomy" id="398"/>
    <lineage>
        <taxon>Bacteria</taxon>
        <taxon>Pseudomonadati</taxon>
        <taxon>Pseudomonadota</taxon>
        <taxon>Alphaproteobacteria</taxon>
        <taxon>Hyphomicrobiales</taxon>
        <taxon>Rhizobiaceae</taxon>
        <taxon>Rhizobium/Agrobacterium group</taxon>
        <taxon>Rhizobium</taxon>
    </lineage>
</organism>
<reference evidence="1 2" key="1">
    <citation type="submission" date="2018-06" db="EMBL/GenBank/DDBJ databases">
        <title>Whole Genome Sequence of an efficient microsymbiont, Rhizobium tropici.</title>
        <authorList>
            <person name="Srinivasan R."/>
            <person name="Singh H.V."/>
            <person name="Srivastava R."/>
            <person name="Kumari B."/>
            <person name="Radhakrishna A."/>
        </authorList>
    </citation>
    <scope>NUCLEOTIDE SEQUENCE [LARGE SCALE GENOMIC DNA]</scope>
    <source>
        <strain evidence="1 2">IGFRI Rhizo-19</strain>
    </source>
</reference>
<dbReference type="EMBL" id="QMKK01000021">
    <property type="protein sequence ID" value="RAX42751.1"/>
    <property type="molecule type" value="Genomic_DNA"/>
</dbReference>
<accession>A0A329YFM8</accession>
<dbReference type="Proteomes" id="UP000251205">
    <property type="component" value="Unassembled WGS sequence"/>
</dbReference>
<evidence type="ECO:0000313" key="1">
    <source>
        <dbReference type="EMBL" id="RAX42751.1"/>
    </source>
</evidence>
<sequence>MSAELEEGMPCLIRVASKGVYADAWRIIQSGQRCKHPGMRSFVVALQRLRQACDTVSINALTYTVGPINSRIQSIRVRK</sequence>